<feature type="transmembrane region" description="Helical" evidence="6">
    <location>
        <begin position="155"/>
        <end position="173"/>
    </location>
</feature>
<dbReference type="SUPFAM" id="SSF103473">
    <property type="entry name" value="MFS general substrate transporter"/>
    <property type="match status" value="1"/>
</dbReference>
<accession>A0A1Y5WZQ0</accession>
<sequence length="379" mass="39424">MRAIRLLQLTTFVSTLDRFVMPPMLISIAADMGASLSEVVRAASVYFLVYGLMQLVWGTVSDALGLVRTMRLTMLAAAVSTIAAAFVGNPLWLAISRGFAGGFFGAAYPASLVYLGDTIPAKERQPEITRLMVGTAMGIGLASIGAGLIAELLSWRAAFVATGIASLVLFILLRKLPQPPLTRKGSSVVKAIVSVGRTKAAVFVLLLAFTEGVVLLGVLTLLPPAVEQSGATPTIAGAVTAVYGIAVFLMTRVVVNLTTRWHPAKLIGIGAGAGVLACALLSIEQTPWITVIAAVLLGLAWTAMHSSLQTWATEVVPDARATMISLFATALFAGSAVAAAAVAGLVEAGAYGTIFFIAAALTVPLGLFATVSRARWREP</sequence>
<feature type="transmembrane region" description="Helical" evidence="6">
    <location>
        <begin position="72"/>
        <end position="92"/>
    </location>
</feature>
<dbReference type="GO" id="GO:0005886">
    <property type="term" value="C:plasma membrane"/>
    <property type="evidence" value="ECO:0007669"/>
    <property type="project" value="UniProtKB-SubCell"/>
</dbReference>
<evidence type="ECO:0000259" key="7">
    <source>
        <dbReference type="PROSITE" id="PS50850"/>
    </source>
</evidence>
<dbReference type="InterPro" id="IPR020846">
    <property type="entry name" value="MFS_dom"/>
</dbReference>
<proteinExistence type="predicted"/>
<dbReference type="GO" id="GO:0022857">
    <property type="term" value="F:transmembrane transporter activity"/>
    <property type="evidence" value="ECO:0007669"/>
    <property type="project" value="InterPro"/>
</dbReference>
<dbReference type="InterPro" id="IPR050189">
    <property type="entry name" value="MFS_Efflux_Transporters"/>
</dbReference>
<dbReference type="InterPro" id="IPR011701">
    <property type="entry name" value="MFS"/>
</dbReference>
<dbReference type="Pfam" id="PF07690">
    <property type="entry name" value="MFS_1"/>
    <property type="match status" value="1"/>
</dbReference>
<dbReference type="RefSeq" id="WP_084424638.1">
    <property type="nucleotide sequence ID" value="NZ_FWXV01000001.1"/>
</dbReference>
<comment type="subcellular location">
    <subcellularLocation>
        <location evidence="1">Cell membrane</location>
        <topology evidence="1">Multi-pass membrane protein</topology>
    </subcellularLocation>
</comment>
<evidence type="ECO:0000313" key="8">
    <source>
        <dbReference type="EMBL" id="SMC59869.1"/>
    </source>
</evidence>
<dbReference type="OrthoDB" id="106589at2"/>
<feature type="transmembrane region" description="Helical" evidence="6">
    <location>
        <begin position="39"/>
        <end position="60"/>
    </location>
</feature>
<feature type="domain" description="Major facilitator superfamily (MFS) profile" evidence="7">
    <location>
        <begin position="3"/>
        <end position="377"/>
    </location>
</feature>
<feature type="transmembrane region" description="Helical" evidence="6">
    <location>
        <begin position="289"/>
        <end position="312"/>
    </location>
</feature>
<feature type="transmembrane region" description="Helical" evidence="6">
    <location>
        <begin position="234"/>
        <end position="254"/>
    </location>
</feature>
<feature type="transmembrane region" description="Helical" evidence="6">
    <location>
        <begin position="351"/>
        <end position="371"/>
    </location>
</feature>
<evidence type="ECO:0000256" key="2">
    <source>
        <dbReference type="ARBA" id="ARBA00022475"/>
    </source>
</evidence>
<evidence type="ECO:0000256" key="3">
    <source>
        <dbReference type="ARBA" id="ARBA00022692"/>
    </source>
</evidence>
<keyword evidence="5 6" id="KW-0472">Membrane</keyword>
<keyword evidence="3 6" id="KW-0812">Transmembrane</keyword>
<dbReference type="PROSITE" id="PS50850">
    <property type="entry name" value="MFS"/>
    <property type="match status" value="1"/>
</dbReference>
<feature type="transmembrane region" description="Helical" evidence="6">
    <location>
        <begin position="98"/>
        <end position="116"/>
    </location>
</feature>
<organism evidence="8 9">
    <name type="scientific">Kibdelosporangium aridum</name>
    <dbReference type="NCBI Taxonomy" id="2030"/>
    <lineage>
        <taxon>Bacteria</taxon>
        <taxon>Bacillati</taxon>
        <taxon>Actinomycetota</taxon>
        <taxon>Actinomycetes</taxon>
        <taxon>Pseudonocardiales</taxon>
        <taxon>Pseudonocardiaceae</taxon>
        <taxon>Kibdelosporangium</taxon>
    </lineage>
</organism>
<protein>
    <submittedName>
        <fullName evidence="8">Predicted arabinose efflux permease, MFS family</fullName>
    </submittedName>
</protein>
<feature type="transmembrane region" description="Helical" evidence="6">
    <location>
        <begin position="324"/>
        <end position="345"/>
    </location>
</feature>
<keyword evidence="9" id="KW-1185">Reference proteome</keyword>
<evidence type="ECO:0000256" key="6">
    <source>
        <dbReference type="SAM" id="Phobius"/>
    </source>
</evidence>
<reference evidence="8 9" key="1">
    <citation type="submission" date="2017-04" db="EMBL/GenBank/DDBJ databases">
        <authorList>
            <person name="Afonso C.L."/>
            <person name="Miller P.J."/>
            <person name="Scott M.A."/>
            <person name="Spackman E."/>
            <person name="Goraichik I."/>
            <person name="Dimitrov K.M."/>
            <person name="Suarez D.L."/>
            <person name="Swayne D.E."/>
        </authorList>
    </citation>
    <scope>NUCLEOTIDE SEQUENCE [LARGE SCALE GENOMIC DNA]</scope>
    <source>
        <strain evidence="8 9">DSM 43828</strain>
    </source>
</reference>
<dbReference type="PANTHER" id="PTHR43124">
    <property type="entry name" value="PURINE EFFLUX PUMP PBUE"/>
    <property type="match status" value="1"/>
</dbReference>
<dbReference type="Gene3D" id="1.20.1250.20">
    <property type="entry name" value="MFS general substrate transporter like domains"/>
    <property type="match status" value="1"/>
</dbReference>
<evidence type="ECO:0000256" key="4">
    <source>
        <dbReference type="ARBA" id="ARBA00022989"/>
    </source>
</evidence>
<dbReference type="Proteomes" id="UP000192674">
    <property type="component" value="Unassembled WGS sequence"/>
</dbReference>
<evidence type="ECO:0000256" key="5">
    <source>
        <dbReference type="ARBA" id="ARBA00023136"/>
    </source>
</evidence>
<dbReference type="AlphaFoldDB" id="A0A1Y5WZQ0"/>
<gene>
    <name evidence="8" type="ORF">SAMN05661093_00811</name>
</gene>
<dbReference type="InterPro" id="IPR036259">
    <property type="entry name" value="MFS_trans_sf"/>
</dbReference>
<feature type="transmembrane region" description="Helical" evidence="6">
    <location>
        <begin position="266"/>
        <end position="283"/>
    </location>
</feature>
<dbReference type="PANTHER" id="PTHR43124:SF3">
    <property type="entry name" value="CHLORAMPHENICOL EFFLUX PUMP RV0191"/>
    <property type="match status" value="1"/>
</dbReference>
<evidence type="ECO:0000313" key="9">
    <source>
        <dbReference type="Proteomes" id="UP000192674"/>
    </source>
</evidence>
<name>A0A1Y5WZQ0_KIBAR</name>
<feature type="transmembrane region" description="Helical" evidence="6">
    <location>
        <begin position="128"/>
        <end position="149"/>
    </location>
</feature>
<evidence type="ECO:0000256" key="1">
    <source>
        <dbReference type="ARBA" id="ARBA00004651"/>
    </source>
</evidence>
<keyword evidence="2" id="KW-1003">Cell membrane</keyword>
<dbReference type="EMBL" id="FWXV01000001">
    <property type="protein sequence ID" value="SMC59869.1"/>
    <property type="molecule type" value="Genomic_DNA"/>
</dbReference>
<keyword evidence="4 6" id="KW-1133">Transmembrane helix</keyword>
<feature type="transmembrane region" description="Helical" evidence="6">
    <location>
        <begin position="200"/>
        <end position="222"/>
    </location>
</feature>